<dbReference type="eggNOG" id="ENOG5032YIY">
    <property type="taxonomic scope" value="Bacteria"/>
</dbReference>
<keyword evidence="3" id="KW-1185">Reference proteome</keyword>
<sequence length="127" mass="14113">MAARPPPARAGRPRVAAPLTRHDRAAARSDGFAGMAGPPAPPYAGRMTDSEIHDRISGLVDEEHELRRRVESGELAPEEEQARLSQLEVTLDQCWDLLRQRRARRTAGQDPDDAQARPPVEVEGYRQ</sequence>
<feature type="compositionally biased region" description="Low complexity" evidence="1">
    <location>
        <begin position="9"/>
        <end position="18"/>
    </location>
</feature>
<accession>K0K667</accession>
<evidence type="ECO:0000313" key="2">
    <source>
        <dbReference type="EMBL" id="CCH33032.1"/>
    </source>
</evidence>
<evidence type="ECO:0000256" key="1">
    <source>
        <dbReference type="SAM" id="MobiDB-lite"/>
    </source>
</evidence>
<organism evidence="2 3">
    <name type="scientific">Saccharothrix espanaensis (strain ATCC 51144 / DSM 44229 / JCM 9112 / NBRC 15066 / NRRL 15764)</name>
    <dbReference type="NCBI Taxonomy" id="1179773"/>
    <lineage>
        <taxon>Bacteria</taxon>
        <taxon>Bacillati</taxon>
        <taxon>Actinomycetota</taxon>
        <taxon>Actinomycetes</taxon>
        <taxon>Pseudonocardiales</taxon>
        <taxon>Pseudonocardiaceae</taxon>
        <taxon>Saccharothrix</taxon>
    </lineage>
</organism>
<dbReference type="KEGG" id="sesp:BN6_57740"/>
<dbReference type="HOGENOM" id="CLU_1968952_0_0_11"/>
<proteinExistence type="predicted"/>
<reference evidence="2 3" key="1">
    <citation type="journal article" date="2012" name="BMC Genomics">
        <title>Complete genome sequence of Saccharothrix espanaensis DSM 44229T and comparison to the other completely sequenced Pseudonocardiaceae.</title>
        <authorList>
            <person name="Strobel T."/>
            <person name="Al-Dilaimi A."/>
            <person name="Blom J."/>
            <person name="Gessner A."/>
            <person name="Kalinowski J."/>
            <person name="Luzhetska M."/>
            <person name="Puhler A."/>
            <person name="Szczepanowski R."/>
            <person name="Bechthold A."/>
            <person name="Ruckert C."/>
        </authorList>
    </citation>
    <scope>NUCLEOTIDE SEQUENCE [LARGE SCALE GENOMIC DNA]</scope>
    <source>
        <strain evidence="3">ATCC 51144 / DSM 44229 / JCM 9112 / NBRC 15066 / NRRL 15764</strain>
    </source>
</reference>
<evidence type="ECO:0000313" key="3">
    <source>
        <dbReference type="Proteomes" id="UP000006281"/>
    </source>
</evidence>
<feature type="region of interest" description="Disordered" evidence="1">
    <location>
        <begin position="103"/>
        <end position="127"/>
    </location>
</feature>
<dbReference type="EMBL" id="HE804045">
    <property type="protein sequence ID" value="CCH33032.1"/>
    <property type="molecule type" value="Genomic_DNA"/>
</dbReference>
<dbReference type="InterPro" id="IPR020311">
    <property type="entry name" value="Uncharacterised_Rv0898c"/>
</dbReference>
<dbReference type="Pfam" id="PF10944">
    <property type="entry name" value="DUF2630"/>
    <property type="match status" value="1"/>
</dbReference>
<evidence type="ECO:0008006" key="4">
    <source>
        <dbReference type="Google" id="ProtNLM"/>
    </source>
</evidence>
<feature type="region of interest" description="Disordered" evidence="1">
    <location>
        <begin position="1"/>
        <end position="48"/>
    </location>
</feature>
<dbReference type="PATRIC" id="fig|1179773.3.peg.5805"/>
<gene>
    <name evidence="2" type="ordered locus">BN6_57740</name>
</gene>
<protein>
    <recommendedName>
        <fullName evidence="4">DUF2630 family protein</fullName>
    </recommendedName>
</protein>
<dbReference type="STRING" id="1179773.BN6_57740"/>
<dbReference type="AlphaFoldDB" id="K0K667"/>
<dbReference type="Proteomes" id="UP000006281">
    <property type="component" value="Chromosome"/>
</dbReference>
<name>K0K667_SACES</name>